<evidence type="ECO:0000256" key="6">
    <source>
        <dbReference type="ARBA" id="ARBA00022763"/>
    </source>
</evidence>
<proteinExistence type="predicted"/>
<evidence type="ECO:0000313" key="18">
    <source>
        <dbReference type="EMBL" id="NEV60473.1"/>
    </source>
</evidence>
<name>A0A6M0JV52_9GAMM</name>
<dbReference type="AlphaFoldDB" id="A0A6M0JV52"/>
<dbReference type="GO" id="GO:0008310">
    <property type="term" value="F:single-stranded DNA 3'-5' DNA exonuclease activity"/>
    <property type="evidence" value="ECO:0007669"/>
    <property type="project" value="UniProtKB-EC"/>
</dbReference>
<keyword evidence="6 13" id="KW-0227">DNA damage</keyword>
<gene>
    <name evidence="18" type="primary">sbcB</name>
    <name evidence="18" type="ORF">G3446_00965</name>
</gene>
<dbReference type="InterPro" id="IPR012337">
    <property type="entry name" value="RNaseH-like_sf"/>
</dbReference>
<dbReference type="PROSITE" id="PS51785">
    <property type="entry name" value="EXOI_C"/>
    <property type="match status" value="1"/>
</dbReference>
<keyword evidence="7 13" id="KW-0378">Hydrolase</keyword>
<dbReference type="GO" id="GO:0003677">
    <property type="term" value="F:DNA binding"/>
    <property type="evidence" value="ECO:0007669"/>
    <property type="project" value="UniProtKB-KW"/>
</dbReference>
<feature type="binding site" evidence="15">
    <location>
        <position position="11"/>
    </location>
    <ligand>
        <name>Mg(2+)</name>
        <dbReference type="ChEBI" id="CHEBI:18420"/>
        <label>2</label>
    </ligand>
</feature>
<evidence type="ECO:0000256" key="1">
    <source>
        <dbReference type="ARBA" id="ARBA00000563"/>
    </source>
</evidence>
<evidence type="ECO:0000259" key="16">
    <source>
        <dbReference type="PROSITE" id="PS51784"/>
    </source>
</evidence>
<dbReference type="GO" id="GO:0046872">
    <property type="term" value="F:metal ion binding"/>
    <property type="evidence" value="ECO:0007669"/>
    <property type="project" value="UniProtKB-KW"/>
</dbReference>
<dbReference type="InterPro" id="IPR013520">
    <property type="entry name" value="Ribonucl_H"/>
</dbReference>
<comment type="catalytic activity">
    <reaction evidence="1 13">
        <text>Exonucleolytic cleavage in the 3'- to 5'-direction to yield nucleoside 5'-phosphates.</text>
        <dbReference type="EC" id="3.1.11.1"/>
    </reaction>
</comment>
<keyword evidence="4 13" id="KW-0540">Nuclease</keyword>
<feature type="domain" description="ExoI C-terminal" evidence="17">
    <location>
        <begin position="352"/>
        <end position="475"/>
    </location>
</feature>
<dbReference type="Pfam" id="PF00929">
    <property type="entry name" value="RNase_T"/>
    <property type="match status" value="1"/>
</dbReference>
<keyword evidence="8 13" id="KW-0269">Exonuclease</keyword>
<dbReference type="Gene3D" id="1.10.287.1240">
    <property type="match status" value="1"/>
</dbReference>
<dbReference type="InterPro" id="IPR058561">
    <property type="entry name" value="Exonuc_1_C"/>
</dbReference>
<evidence type="ECO:0000256" key="15">
    <source>
        <dbReference type="PIRSR" id="PIRSR000977-2"/>
    </source>
</evidence>
<dbReference type="InterPro" id="IPR013620">
    <property type="entry name" value="Exonuc_1_SH3"/>
</dbReference>
<dbReference type="FunFam" id="1.20.1280.70:FF:000001">
    <property type="entry name" value="Exodeoxyribonuclease I"/>
    <property type="match status" value="1"/>
</dbReference>
<comment type="caution">
    <text evidence="18">The sequence shown here is derived from an EMBL/GenBank/DDBJ whole genome shotgun (WGS) entry which is preliminary data.</text>
</comment>
<evidence type="ECO:0000256" key="11">
    <source>
        <dbReference type="ARBA" id="ARBA00023204"/>
    </source>
</evidence>
<evidence type="ECO:0000256" key="12">
    <source>
        <dbReference type="ARBA" id="ARBA00046792"/>
    </source>
</evidence>
<dbReference type="EMBL" id="JAAIJQ010000002">
    <property type="protein sequence ID" value="NEV60473.1"/>
    <property type="molecule type" value="Genomic_DNA"/>
</dbReference>
<feature type="binding site" evidence="15">
    <location>
        <position position="180"/>
    </location>
    <ligand>
        <name>Mg(2+)</name>
        <dbReference type="ChEBI" id="CHEBI:18420"/>
        <label>2</label>
    </ligand>
</feature>
<dbReference type="NCBIfam" id="NF008746">
    <property type="entry name" value="PRK11779.1"/>
    <property type="match status" value="1"/>
</dbReference>
<evidence type="ECO:0000256" key="8">
    <source>
        <dbReference type="ARBA" id="ARBA00022839"/>
    </source>
</evidence>
<dbReference type="Gene3D" id="3.30.420.10">
    <property type="entry name" value="Ribonuclease H-like superfamily/Ribonuclease H"/>
    <property type="match status" value="1"/>
</dbReference>
<dbReference type="GO" id="GO:0006281">
    <property type="term" value="P:DNA repair"/>
    <property type="evidence" value="ECO:0007669"/>
    <property type="project" value="UniProtKB-KW"/>
</dbReference>
<dbReference type="Gene3D" id="3.30.1520.20">
    <property type="entry name" value="Exonuclease ExoI, domain 2"/>
    <property type="match status" value="1"/>
</dbReference>
<evidence type="ECO:0000256" key="5">
    <source>
        <dbReference type="ARBA" id="ARBA00022723"/>
    </source>
</evidence>
<dbReference type="RefSeq" id="WP_164450518.1">
    <property type="nucleotide sequence ID" value="NZ_JAAIJQ010000002.1"/>
</dbReference>
<dbReference type="EC" id="3.1.11.1" evidence="2 13"/>
<keyword evidence="11 13" id="KW-0234">DNA repair</keyword>
<evidence type="ECO:0000256" key="7">
    <source>
        <dbReference type="ARBA" id="ARBA00022801"/>
    </source>
</evidence>
<accession>A0A6M0JV52</accession>
<dbReference type="CDD" id="cd06138">
    <property type="entry name" value="ExoI_N"/>
    <property type="match status" value="1"/>
</dbReference>
<dbReference type="Pfam" id="PF26016">
    <property type="entry name" value="ExoI_C"/>
    <property type="match status" value="1"/>
</dbReference>
<evidence type="ECO:0000313" key="19">
    <source>
        <dbReference type="Proteomes" id="UP000483379"/>
    </source>
</evidence>
<feature type="domain" description="ExoI SH3-like" evidence="16">
    <location>
        <begin position="196"/>
        <end position="349"/>
    </location>
</feature>
<dbReference type="Gene3D" id="1.20.1280.70">
    <property type="entry name" value="Exonuclease ExoI, domain 3"/>
    <property type="match status" value="1"/>
</dbReference>
<feature type="binding site" evidence="14">
    <location>
        <position position="159"/>
    </location>
    <ligand>
        <name>substrate</name>
    </ligand>
</feature>
<dbReference type="SUPFAM" id="SSF53098">
    <property type="entry name" value="Ribonuclease H-like"/>
    <property type="match status" value="1"/>
</dbReference>
<dbReference type="Pfam" id="PF08411">
    <property type="entry name" value="ExoI_SH3"/>
    <property type="match status" value="1"/>
</dbReference>
<dbReference type="FunFam" id="3.30.420.10:FF:000033">
    <property type="entry name" value="Exodeoxyribonuclease I"/>
    <property type="match status" value="1"/>
</dbReference>
<reference evidence="18 19" key="1">
    <citation type="submission" date="2020-02" db="EMBL/GenBank/DDBJ databases">
        <title>Genome sequences of Thiorhodococcus mannitoliphagus and Thiorhodococcus minor, purple sulfur photosynthetic bacteria in the gammaproteobacterial family, Chromatiaceae.</title>
        <authorList>
            <person name="Aviles F.A."/>
            <person name="Meyer T.E."/>
            <person name="Kyndt J.A."/>
        </authorList>
    </citation>
    <scope>NUCLEOTIDE SEQUENCE [LARGE SCALE GENOMIC DNA]</scope>
    <source>
        <strain evidence="18 19">DSM 11518</strain>
    </source>
</reference>
<keyword evidence="9 15" id="KW-0460">Magnesium</keyword>
<organism evidence="18 19">
    <name type="scientific">Thiorhodococcus minor</name>
    <dbReference type="NCBI Taxonomy" id="57489"/>
    <lineage>
        <taxon>Bacteria</taxon>
        <taxon>Pseudomonadati</taxon>
        <taxon>Pseudomonadota</taxon>
        <taxon>Gammaproteobacteria</taxon>
        <taxon>Chromatiales</taxon>
        <taxon>Chromatiaceae</taxon>
        <taxon>Thiorhodococcus</taxon>
    </lineage>
</organism>
<protein>
    <recommendedName>
        <fullName evidence="3 13">Exodeoxyribonuclease I</fullName>
        <ecNumber evidence="2 13">3.1.11.1</ecNumber>
    </recommendedName>
</protein>
<evidence type="ECO:0000259" key="17">
    <source>
        <dbReference type="PROSITE" id="PS51785"/>
    </source>
</evidence>
<dbReference type="InterPro" id="IPR034747">
    <property type="entry name" value="EXOI_SH3"/>
</dbReference>
<dbReference type="Proteomes" id="UP000483379">
    <property type="component" value="Unassembled WGS sequence"/>
</dbReference>
<dbReference type="PROSITE" id="PS51784">
    <property type="entry name" value="EXOI_SH3"/>
    <property type="match status" value="1"/>
</dbReference>
<comment type="cofactor">
    <cofactor evidence="15">
        <name>Mg(2+)</name>
        <dbReference type="ChEBI" id="CHEBI:18420"/>
    </cofactor>
    <text evidence="15">Binds 2 Mg(2+) ions per monomer.</text>
</comment>
<dbReference type="InterPro" id="IPR036397">
    <property type="entry name" value="RNaseH_sf"/>
</dbReference>
<keyword evidence="19" id="KW-1185">Reference proteome</keyword>
<evidence type="ECO:0000256" key="4">
    <source>
        <dbReference type="ARBA" id="ARBA00022722"/>
    </source>
</evidence>
<keyword evidence="5 15" id="KW-0479">Metal-binding</keyword>
<evidence type="ECO:0000256" key="13">
    <source>
        <dbReference type="PIRNR" id="PIRNR000977"/>
    </source>
</evidence>
<comment type="subunit">
    <text evidence="12">Monomer. Interacts with ssb (via C-terminus); this interaction stimulates the exonuclease activity by recruiting the enzyme to its substrate.</text>
</comment>
<feature type="binding site" evidence="14">
    <location>
        <position position="11"/>
    </location>
    <ligand>
        <name>substrate</name>
    </ligand>
</feature>
<evidence type="ECO:0000256" key="10">
    <source>
        <dbReference type="ARBA" id="ARBA00023125"/>
    </source>
</evidence>
<feature type="binding site" evidence="15">
    <location>
        <position position="9"/>
    </location>
    <ligand>
        <name>Mg(2+)</name>
        <dbReference type="ChEBI" id="CHEBI:18420"/>
        <label>1</label>
    </ligand>
</feature>
<evidence type="ECO:0000256" key="2">
    <source>
        <dbReference type="ARBA" id="ARBA00012108"/>
    </source>
</evidence>
<evidence type="ECO:0000256" key="9">
    <source>
        <dbReference type="ARBA" id="ARBA00022842"/>
    </source>
</evidence>
<evidence type="ECO:0000256" key="14">
    <source>
        <dbReference type="PIRSR" id="PIRSR000977-1"/>
    </source>
</evidence>
<dbReference type="PIRSF" id="PIRSF000977">
    <property type="entry name" value="Exodeoxyribonuclease_I"/>
    <property type="match status" value="1"/>
</dbReference>
<evidence type="ECO:0000256" key="3">
    <source>
        <dbReference type="ARBA" id="ARBA00019900"/>
    </source>
</evidence>
<sequence>MPQTFYWHDYETWGADPRRDRPCQFAGLRTDADLQEVGDPLLLYCRPSLDVLPHPDACLITGITPQLATREGGIEADFAAAVHAELSRPGTCGVGYNSMRFDDEVSRNLFYRNFFDPYAREWQNGNSRWDLIDVLRLAHALRPQGIDWPTHDDGTASFRLEHLTAANGIEHGQAHDALADVRATIAMARLLRRAQPKLFDYALTLRDKWRVRELLEKRRPLLHVSARYPAALGCIAPVFPLAPHPTNSNGVICFDLRADPAMLLELGVDEMRERLFTPSGELPEGIERIPLKTIHVNRAPVLAPMPTLSSEAAERWRIHPDAVARHARAILSNAEPIRDRVQAVHQAPRPLVETDPDLMLYSGGFFSDRDRRAIAAVRQSAPSDLASSPPAFEDRRLPEMLFRYRARNWPETLTSEERDDWDAFRLTRLTEPGGGASIQLDAFEERLMTLAEAHAEDPAKLAILRALQEWAEGALDVSD</sequence>
<keyword evidence="10" id="KW-0238">DNA-binding</keyword>
<dbReference type="InterPro" id="IPR038649">
    <property type="entry name" value="EXOI_SH3_sf"/>
</dbReference>
<dbReference type="InterPro" id="IPR023607">
    <property type="entry name" value="Exodeoxyribonuclease_I"/>
</dbReference>